<reference evidence="13 14" key="1">
    <citation type="submission" date="2020-06" db="EMBL/GenBank/DDBJ databases">
        <title>Dyadobacter sandarakinus sp. nov., isolated from the soil of the Arctic Yellow River Station.</title>
        <authorList>
            <person name="Zhang Y."/>
            <person name="Peng F."/>
        </authorList>
    </citation>
    <scope>NUCLEOTIDE SEQUENCE [LARGE SCALE GENOMIC DNA]</scope>
    <source>
        <strain evidence="13 14">Q3-56</strain>
    </source>
</reference>
<protein>
    <submittedName>
        <fullName evidence="13">TonB family protein</fullName>
    </submittedName>
</protein>
<dbReference type="Gene3D" id="3.30.1150.10">
    <property type="match status" value="1"/>
</dbReference>
<name>A0ABX7I5B8_9BACT</name>
<keyword evidence="10" id="KW-0998">Cell outer membrane</keyword>
<dbReference type="PROSITE" id="PS52016">
    <property type="entry name" value="TONB_DEPENDENT_REC_3"/>
    <property type="match status" value="1"/>
</dbReference>
<dbReference type="Pfam" id="PF05569">
    <property type="entry name" value="Peptidase_M56"/>
    <property type="match status" value="1"/>
</dbReference>
<evidence type="ECO:0000256" key="3">
    <source>
        <dbReference type="ARBA" id="ARBA00022448"/>
    </source>
</evidence>
<feature type="transmembrane region" description="Helical" evidence="11">
    <location>
        <begin position="88"/>
        <end position="107"/>
    </location>
</feature>
<evidence type="ECO:0000256" key="8">
    <source>
        <dbReference type="ARBA" id="ARBA00022989"/>
    </source>
</evidence>
<dbReference type="EMBL" id="CP056775">
    <property type="protein sequence ID" value="QRR01291.1"/>
    <property type="molecule type" value="Genomic_DNA"/>
</dbReference>
<proteinExistence type="inferred from homology"/>
<feature type="transmembrane region" description="Helical" evidence="11">
    <location>
        <begin position="36"/>
        <end position="56"/>
    </location>
</feature>
<feature type="transmembrane region" description="Helical" evidence="11">
    <location>
        <begin position="256"/>
        <end position="277"/>
    </location>
</feature>
<dbReference type="PROSITE" id="PS52015">
    <property type="entry name" value="TONB_CTD"/>
    <property type="match status" value="1"/>
</dbReference>
<evidence type="ECO:0000256" key="1">
    <source>
        <dbReference type="ARBA" id="ARBA00004383"/>
    </source>
</evidence>
<dbReference type="NCBIfam" id="TIGR01352">
    <property type="entry name" value="tonB_Cterm"/>
    <property type="match status" value="1"/>
</dbReference>
<dbReference type="PANTHER" id="PTHR33446:SF2">
    <property type="entry name" value="PROTEIN TONB"/>
    <property type="match status" value="1"/>
</dbReference>
<dbReference type="SUPFAM" id="SSF56935">
    <property type="entry name" value="Porins"/>
    <property type="match status" value="1"/>
</dbReference>
<evidence type="ECO:0000256" key="5">
    <source>
        <dbReference type="ARBA" id="ARBA00022519"/>
    </source>
</evidence>
<sequence>METLIYLAKVNLYWVLLYACYQVMLRHHTFFKWNRFYLLGSLLAAFVLPLMIYPAAAPVIPALYTIDAAAFSVVHNKQESVSLFTWENAAYCLYLAGFGISACRLAVQVLQLRRVLSQGDRIVLDDCQVILSSSAGSFSFLKNIVISYDDYENHFDEILRHEMVHTRQWHSVDIMMLEILKTVFWFNPVLALYKRATQEVHEFLADQQAVNREHYARFLISYALNTPVSSLSNHFFKPSQIKTRIKMIYKNRTSKWMLGTYFAAAVLAGTSALIVAGCEQQETASEQTAEAAATEPKVYTVVEELPEFPGGQEAMFRFLAENLKYPKAAIDKEVEGKVMLSFMVSTTGETKNVTVLKGVGYGCDAEAVRVLSKFPKWKPGRQDGKAVNVQYTLPVNFQLEGKSKKTTAQTAPEPLYILDGVKLSGKNDSRFTSVNPDHIASINVLKGAQAREQFGSEGDNGVLLITTKKGSK</sequence>
<evidence type="ECO:0000313" key="14">
    <source>
        <dbReference type="Proteomes" id="UP000612680"/>
    </source>
</evidence>
<keyword evidence="7" id="KW-0653">Protein transport</keyword>
<dbReference type="PANTHER" id="PTHR33446">
    <property type="entry name" value="PROTEIN TONB-RELATED"/>
    <property type="match status" value="1"/>
</dbReference>
<keyword evidence="3 10" id="KW-0813">Transport</keyword>
<evidence type="ECO:0000259" key="12">
    <source>
        <dbReference type="PROSITE" id="PS52015"/>
    </source>
</evidence>
<keyword evidence="6 10" id="KW-0812">Transmembrane</keyword>
<evidence type="ECO:0000313" key="13">
    <source>
        <dbReference type="EMBL" id="QRR01291.1"/>
    </source>
</evidence>
<evidence type="ECO:0000256" key="10">
    <source>
        <dbReference type="PROSITE-ProRule" id="PRU01360"/>
    </source>
</evidence>
<organism evidence="13 14">
    <name type="scientific">Dyadobacter sandarakinus</name>
    <dbReference type="NCBI Taxonomy" id="2747268"/>
    <lineage>
        <taxon>Bacteria</taxon>
        <taxon>Pseudomonadati</taxon>
        <taxon>Bacteroidota</taxon>
        <taxon>Cytophagia</taxon>
        <taxon>Cytophagales</taxon>
        <taxon>Spirosomataceae</taxon>
        <taxon>Dyadobacter</taxon>
    </lineage>
</organism>
<dbReference type="InterPro" id="IPR051045">
    <property type="entry name" value="TonB-dependent_transducer"/>
</dbReference>
<comment type="similarity">
    <text evidence="10">Belongs to the TonB-dependent receptor family.</text>
</comment>
<dbReference type="SUPFAM" id="SSF74653">
    <property type="entry name" value="TolA/TonB C-terminal domain"/>
    <property type="match status" value="1"/>
</dbReference>
<evidence type="ECO:0000256" key="4">
    <source>
        <dbReference type="ARBA" id="ARBA00022475"/>
    </source>
</evidence>
<comment type="similarity">
    <text evidence="2">Belongs to the TonB family.</text>
</comment>
<evidence type="ECO:0000256" key="11">
    <source>
        <dbReference type="SAM" id="Phobius"/>
    </source>
</evidence>
<dbReference type="Proteomes" id="UP000612680">
    <property type="component" value="Chromosome"/>
</dbReference>
<evidence type="ECO:0000256" key="9">
    <source>
        <dbReference type="ARBA" id="ARBA00023136"/>
    </source>
</evidence>
<gene>
    <name evidence="13" type="ORF">HWI92_10440</name>
</gene>
<feature type="transmembrane region" description="Helical" evidence="11">
    <location>
        <begin position="6"/>
        <end position="24"/>
    </location>
</feature>
<dbReference type="InterPro" id="IPR037682">
    <property type="entry name" value="TonB_C"/>
</dbReference>
<feature type="domain" description="TonB C-terminal" evidence="12">
    <location>
        <begin position="310"/>
        <end position="406"/>
    </location>
</feature>
<keyword evidence="5" id="KW-0997">Cell inner membrane</keyword>
<dbReference type="InterPro" id="IPR006260">
    <property type="entry name" value="TonB/TolA_C"/>
</dbReference>
<keyword evidence="10" id="KW-1134">Transmembrane beta strand</keyword>
<keyword evidence="4" id="KW-1003">Cell membrane</keyword>
<dbReference type="InterPro" id="IPR039426">
    <property type="entry name" value="TonB-dep_rcpt-like"/>
</dbReference>
<evidence type="ECO:0000256" key="7">
    <source>
        <dbReference type="ARBA" id="ARBA00022927"/>
    </source>
</evidence>
<comment type="subcellular location">
    <subcellularLocation>
        <location evidence="1">Cell inner membrane</location>
        <topology evidence="1">Single-pass membrane protein</topology>
        <orientation evidence="1">Periplasmic side</orientation>
    </subcellularLocation>
    <subcellularLocation>
        <location evidence="10">Cell outer membrane</location>
        <topology evidence="10">Multi-pass membrane protein</topology>
    </subcellularLocation>
</comment>
<dbReference type="Pfam" id="PF03544">
    <property type="entry name" value="TonB_C"/>
    <property type="match status" value="1"/>
</dbReference>
<dbReference type="InterPro" id="IPR008756">
    <property type="entry name" value="Peptidase_M56"/>
</dbReference>
<keyword evidence="8 11" id="KW-1133">Transmembrane helix</keyword>
<evidence type="ECO:0000256" key="6">
    <source>
        <dbReference type="ARBA" id="ARBA00022692"/>
    </source>
</evidence>
<keyword evidence="9 10" id="KW-0472">Membrane</keyword>
<dbReference type="RefSeq" id="WP_204663462.1">
    <property type="nucleotide sequence ID" value="NZ_CP056775.1"/>
</dbReference>
<dbReference type="CDD" id="cd07341">
    <property type="entry name" value="M56_BlaR1_MecR1_like"/>
    <property type="match status" value="1"/>
</dbReference>
<evidence type="ECO:0000256" key="2">
    <source>
        <dbReference type="ARBA" id="ARBA00006555"/>
    </source>
</evidence>
<accession>A0ABX7I5B8</accession>
<keyword evidence="14" id="KW-1185">Reference proteome</keyword>